<name>A0A6F9XJH3_9LACO</name>
<evidence type="ECO:0000256" key="1">
    <source>
        <dbReference type="SAM" id="MobiDB-lite"/>
    </source>
</evidence>
<dbReference type="Proteomes" id="UP000494265">
    <property type="component" value="Unassembled WGS sequence"/>
</dbReference>
<dbReference type="EMBL" id="BLAM01000054">
    <property type="protein sequence ID" value="GET05399.1"/>
    <property type="molecule type" value="Genomic_DNA"/>
</dbReference>
<protein>
    <submittedName>
        <fullName evidence="2">Uncharacterized protein</fullName>
    </submittedName>
</protein>
<proteinExistence type="predicted"/>
<comment type="caution">
    <text evidence="2">The sequence shown here is derived from an EMBL/GenBank/DDBJ whole genome shotgun (WGS) entry which is preliminary data.</text>
</comment>
<dbReference type="RefSeq" id="WP_172584241.1">
    <property type="nucleotide sequence ID" value="NZ_BLAM01000054.1"/>
</dbReference>
<feature type="region of interest" description="Disordered" evidence="1">
    <location>
        <begin position="60"/>
        <end position="179"/>
    </location>
</feature>
<dbReference type="AlphaFoldDB" id="A0A6F9XJH3"/>
<gene>
    <name evidence="2" type="ORF">SY212_04290</name>
</gene>
<feature type="compositionally biased region" description="Polar residues" evidence="1">
    <location>
        <begin position="117"/>
        <end position="129"/>
    </location>
</feature>
<organism evidence="2">
    <name type="scientific">Ligilactobacillus agilis</name>
    <dbReference type="NCBI Taxonomy" id="1601"/>
    <lineage>
        <taxon>Bacteria</taxon>
        <taxon>Bacillati</taxon>
        <taxon>Bacillota</taxon>
        <taxon>Bacilli</taxon>
        <taxon>Lactobacillales</taxon>
        <taxon>Lactobacillaceae</taxon>
        <taxon>Ligilactobacillus</taxon>
    </lineage>
</organism>
<evidence type="ECO:0000313" key="2">
    <source>
        <dbReference type="EMBL" id="GET05399.1"/>
    </source>
</evidence>
<reference evidence="2" key="1">
    <citation type="submission" date="2019-10" db="EMBL/GenBank/DDBJ databases">
        <title>Lactobacillus agilis SY212 Whole Genome Sequencing Project.</title>
        <authorList>
            <person name="Suzuki S."/>
            <person name="Endo A."/>
            <person name="Maeno S."/>
            <person name="Shiwa Y."/>
            <person name="Matsutani M."/>
            <person name="Kajikawa A."/>
        </authorList>
    </citation>
    <scope>NUCLEOTIDE SEQUENCE</scope>
    <source>
        <strain evidence="2">SY212</strain>
    </source>
</reference>
<sequence length="179" mass="20261">MARKKLVIYYEDGDDIDNWLEYQTSNSESGRLAIQTVINTYGLVDYKKAVYNYMSSNISLNDDLNVRGNRNPLANRKNHDDINELPQKQTDTGNDDGEKDDNYYKLTDEELSLTFPKRSSQQSGTNQRKSAPKKTEKAKQSSEKETKLTTKEEPKKSTGTVDGIKPSSIKGLDSILGRK</sequence>
<feature type="compositionally biased region" description="Basic and acidic residues" evidence="1">
    <location>
        <begin position="133"/>
        <end position="156"/>
    </location>
</feature>
<accession>A0A6F9XJH3</accession>